<dbReference type="GO" id="GO:0009734">
    <property type="term" value="P:auxin-activated signaling pathway"/>
    <property type="evidence" value="ECO:0007669"/>
    <property type="project" value="InterPro"/>
</dbReference>
<dbReference type="Pfam" id="PF00782">
    <property type="entry name" value="DSPc"/>
    <property type="match status" value="1"/>
</dbReference>
<dbReference type="EMBL" id="JADXDR010000148">
    <property type="protein sequence ID" value="KAI7837556.1"/>
    <property type="molecule type" value="Genomic_DNA"/>
</dbReference>
<dbReference type="GO" id="GO:0009738">
    <property type="term" value="P:abscisic acid-activated signaling pathway"/>
    <property type="evidence" value="ECO:0007669"/>
    <property type="project" value="InterPro"/>
</dbReference>
<evidence type="ECO:0000313" key="5">
    <source>
        <dbReference type="EMBL" id="KAI7837556.1"/>
    </source>
</evidence>
<keyword evidence="1" id="KW-0378">Hydrolase</keyword>
<keyword evidence="2" id="KW-0904">Protein phosphatase</keyword>
<dbReference type="InterPro" id="IPR029021">
    <property type="entry name" value="Prot-tyrosine_phosphatase-like"/>
</dbReference>
<dbReference type="GO" id="GO:0033549">
    <property type="term" value="F:MAP kinase phosphatase activity"/>
    <property type="evidence" value="ECO:0007669"/>
    <property type="project" value="InterPro"/>
</dbReference>
<dbReference type="SMART" id="SM00195">
    <property type="entry name" value="DSPc"/>
    <property type="match status" value="1"/>
</dbReference>
<sequence>MKQKREREEPCDVCGHYHDYHGGEPCAICGHRLEVAPVQAGAAPAAPPPKPPSAFPSEIVPGFLFLGSYDHASRHEILKTLGIGFILNTVPSCQALYKNSFTYHTVSGSPPPLDECAAFLDEVQQKQGKVLVHCMSGLSRSPAVVIFYLMRRNSWRLSEAYKWVKDRRPQIAITKDDAQRLQEAEMQVLGANASGFQVPVGQQPAAGPAGQQQPGMAPFGWPALGGGCGGWGAGAAPAAAGPSFNAAQAPNLNFGAPMPQGQFVFGAAQQQQQLQHQSSQPDMME</sequence>
<evidence type="ECO:0000259" key="3">
    <source>
        <dbReference type="PROSITE" id="PS50054"/>
    </source>
</evidence>
<feature type="domain" description="Tyrosine specific protein phosphatases" evidence="4">
    <location>
        <begin position="117"/>
        <end position="179"/>
    </location>
</feature>
<name>A0AAD5DJY3_9CHLO</name>
<evidence type="ECO:0000256" key="1">
    <source>
        <dbReference type="ARBA" id="ARBA00022801"/>
    </source>
</evidence>
<dbReference type="InterPro" id="IPR000340">
    <property type="entry name" value="Dual-sp_phosphatase_cat-dom"/>
</dbReference>
<keyword evidence="6" id="KW-1185">Reference proteome</keyword>
<evidence type="ECO:0000256" key="2">
    <source>
        <dbReference type="ARBA" id="ARBA00022912"/>
    </source>
</evidence>
<dbReference type="SUPFAM" id="SSF52799">
    <property type="entry name" value="(Phosphotyrosine protein) phosphatases II"/>
    <property type="match status" value="1"/>
</dbReference>
<dbReference type="AlphaFoldDB" id="A0AAD5DJY3"/>
<gene>
    <name evidence="5" type="ORF">COHA_008571</name>
</gene>
<dbReference type="InterPro" id="IPR020422">
    <property type="entry name" value="TYR_PHOSPHATASE_DUAL_dom"/>
</dbReference>
<dbReference type="PANTHER" id="PTHR47244:SF1">
    <property type="entry name" value="PROTEIN-TYROSINE-PHOSPHATASE IBR5"/>
    <property type="match status" value="1"/>
</dbReference>
<dbReference type="InterPro" id="IPR000387">
    <property type="entry name" value="Tyr_Pase_dom"/>
</dbReference>
<dbReference type="GO" id="GO:0005634">
    <property type="term" value="C:nucleus"/>
    <property type="evidence" value="ECO:0007669"/>
    <property type="project" value="TreeGrafter"/>
</dbReference>
<dbReference type="PROSITE" id="PS00383">
    <property type="entry name" value="TYR_PHOSPHATASE_1"/>
    <property type="match status" value="1"/>
</dbReference>
<dbReference type="InterPro" id="IPR044212">
    <property type="entry name" value="IBR5-like"/>
</dbReference>
<dbReference type="InterPro" id="IPR016130">
    <property type="entry name" value="Tyr_Pase_AS"/>
</dbReference>
<dbReference type="Proteomes" id="UP001205105">
    <property type="component" value="Unassembled WGS sequence"/>
</dbReference>
<dbReference type="PROSITE" id="PS50054">
    <property type="entry name" value="TYR_PHOSPHATASE_DUAL"/>
    <property type="match status" value="1"/>
</dbReference>
<protein>
    <submittedName>
        <fullName evidence="5">Uncharacterized protein</fullName>
    </submittedName>
</protein>
<dbReference type="PANTHER" id="PTHR47244">
    <property type="entry name" value="PROTEIN-TYROSINE-PHOSPHATASE IBR5"/>
    <property type="match status" value="1"/>
</dbReference>
<evidence type="ECO:0000259" key="4">
    <source>
        <dbReference type="PROSITE" id="PS50056"/>
    </source>
</evidence>
<feature type="domain" description="Tyrosine-protein phosphatase" evidence="3">
    <location>
        <begin position="55"/>
        <end position="190"/>
    </location>
</feature>
<dbReference type="PROSITE" id="PS50056">
    <property type="entry name" value="TYR_PHOSPHATASE_2"/>
    <property type="match status" value="1"/>
</dbReference>
<accession>A0AAD5DJY3</accession>
<evidence type="ECO:0000313" key="6">
    <source>
        <dbReference type="Proteomes" id="UP001205105"/>
    </source>
</evidence>
<organism evidence="5 6">
    <name type="scientific">Chlorella ohadii</name>
    <dbReference type="NCBI Taxonomy" id="2649997"/>
    <lineage>
        <taxon>Eukaryota</taxon>
        <taxon>Viridiplantae</taxon>
        <taxon>Chlorophyta</taxon>
        <taxon>core chlorophytes</taxon>
        <taxon>Trebouxiophyceae</taxon>
        <taxon>Chlorellales</taxon>
        <taxon>Chlorellaceae</taxon>
        <taxon>Chlorella clade</taxon>
        <taxon>Chlorella</taxon>
    </lineage>
</organism>
<reference evidence="5" key="1">
    <citation type="submission" date="2020-11" db="EMBL/GenBank/DDBJ databases">
        <title>Chlorella ohadii genome sequencing and assembly.</title>
        <authorList>
            <person name="Murik O."/>
            <person name="Treves H."/>
            <person name="Kedem I."/>
            <person name="Shotland Y."/>
            <person name="Kaplan A."/>
        </authorList>
    </citation>
    <scope>NUCLEOTIDE SEQUENCE</scope>
    <source>
        <strain evidence="5">1</strain>
    </source>
</reference>
<dbReference type="Gene3D" id="3.90.190.10">
    <property type="entry name" value="Protein tyrosine phosphatase superfamily"/>
    <property type="match status" value="1"/>
</dbReference>
<comment type="caution">
    <text evidence="5">The sequence shown here is derived from an EMBL/GenBank/DDBJ whole genome shotgun (WGS) entry which is preliminary data.</text>
</comment>
<proteinExistence type="predicted"/>